<dbReference type="InterPro" id="IPR011009">
    <property type="entry name" value="Kinase-like_dom_sf"/>
</dbReference>
<name>A0A5N6X3H1_9EURO</name>
<sequence length="98" mass="11174">MANSSLSTPRNFSTEGFDIIDKSETVEEESLPNYDPMVFYPVKIGEVLNNRYQIVGKLGYGTSSTVLLGRDLREQRYKDLKSSQQLHQSPKRLKSMTI</sequence>
<dbReference type="SUPFAM" id="SSF56112">
    <property type="entry name" value="Protein kinase-like (PK-like)"/>
    <property type="match status" value="1"/>
</dbReference>
<dbReference type="AlphaFoldDB" id="A0A5N6X3H1"/>
<dbReference type="Gene3D" id="3.30.200.20">
    <property type="entry name" value="Phosphorylase Kinase, domain 1"/>
    <property type="match status" value="1"/>
</dbReference>
<gene>
    <name evidence="2" type="ORF">BDV39DRAFT_204792</name>
</gene>
<dbReference type="Proteomes" id="UP000325945">
    <property type="component" value="Unassembled WGS sequence"/>
</dbReference>
<dbReference type="EMBL" id="ML741790">
    <property type="protein sequence ID" value="KAE8327777.1"/>
    <property type="molecule type" value="Genomic_DNA"/>
</dbReference>
<proteinExistence type="predicted"/>
<evidence type="ECO:0008006" key="4">
    <source>
        <dbReference type="Google" id="ProtNLM"/>
    </source>
</evidence>
<accession>A0A5N6X3H1</accession>
<organism evidence="2 3">
    <name type="scientific">Aspergillus sergii</name>
    <dbReference type="NCBI Taxonomy" id="1034303"/>
    <lineage>
        <taxon>Eukaryota</taxon>
        <taxon>Fungi</taxon>
        <taxon>Dikarya</taxon>
        <taxon>Ascomycota</taxon>
        <taxon>Pezizomycotina</taxon>
        <taxon>Eurotiomycetes</taxon>
        <taxon>Eurotiomycetidae</taxon>
        <taxon>Eurotiales</taxon>
        <taxon>Aspergillaceae</taxon>
        <taxon>Aspergillus</taxon>
        <taxon>Aspergillus subgen. Circumdati</taxon>
    </lineage>
</organism>
<protein>
    <recommendedName>
        <fullName evidence="4">Protein kinase domain-containing protein</fullName>
    </recommendedName>
</protein>
<evidence type="ECO:0000256" key="1">
    <source>
        <dbReference type="SAM" id="MobiDB-lite"/>
    </source>
</evidence>
<feature type="region of interest" description="Disordered" evidence="1">
    <location>
        <begin position="79"/>
        <end position="98"/>
    </location>
</feature>
<reference evidence="3" key="1">
    <citation type="submission" date="2019-04" db="EMBL/GenBank/DDBJ databases">
        <title>Friends and foes A comparative genomics studyof 23 Aspergillus species from section Flavi.</title>
        <authorList>
            <consortium name="DOE Joint Genome Institute"/>
            <person name="Kjaerbolling I."/>
            <person name="Vesth T."/>
            <person name="Frisvad J.C."/>
            <person name="Nybo J.L."/>
            <person name="Theobald S."/>
            <person name="Kildgaard S."/>
            <person name="Isbrandt T."/>
            <person name="Kuo A."/>
            <person name="Sato A."/>
            <person name="Lyhne E.K."/>
            <person name="Kogle M.E."/>
            <person name="Wiebenga A."/>
            <person name="Kun R.S."/>
            <person name="Lubbers R.J."/>
            <person name="Makela M.R."/>
            <person name="Barry K."/>
            <person name="Chovatia M."/>
            <person name="Clum A."/>
            <person name="Daum C."/>
            <person name="Haridas S."/>
            <person name="He G."/>
            <person name="LaButti K."/>
            <person name="Lipzen A."/>
            <person name="Mondo S."/>
            <person name="Riley R."/>
            <person name="Salamov A."/>
            <person name="Simmons B.A."/>
            <person name="Magnuson J.K."/>
            <person name="Henrissat B."/>
            <person name="Mortensen U.H."/>
            <person name="Larsen T.O."/>
            <person name="Devries R.P."/>
            <person name="Grigoriev I.V."/>
            <person name="Machida M."/>
            <person name="Baker S.E."/>
            <person name="Andersen M.R."/>
        </authorList>
    </citation>
    <scope>NUCLEOTIDE SEQUENCE [LARGE SCALE GENOMIC DNA]</scope>
    <source>
        <strain evidence="3">CBS 130017</strain>
    </source>
</reference>
<evidence type="ECO:0000313" key="3">
    <source>
        <dbReference type="Proteomes" id="UP000325945"/>
    </source>
</evidence>
<feature type="compositionally biased region" description="Basic residues" evidence="1">
    <location>
        <begin position="89"/>
        <end position="98"/>
    </location>
</feature>
<keyword evidence="3" id="KW-1185">Reference proteome</keyword>
<evidence type="ECO:0000313" key="2">
    <source>
        <dbReference type="EMBL" id="KAE8327777.1"/>
    </source>
</evidence>